<dbReference type="PANTHER" id="PTHR33112">
    <property type="entry name" value="DOMAIN PROTEIN, PUTATIVE-RELATED"/>
    <property type="match status" value="1"/>
</dbReference>
<accession>A0AAE0NPX9</accession>
<evidence type="ECO:0000313" key="3">
    <source>
        <dbReference type="EMBL" id="KAK3385504.1"/>
    </source>
</evidence>
<comment type="caution">
    <text evidence="3">The sequence shown here is derived from an EMBL/GenBank/DDBJ whole genome shotgun (WGS) entry which is preliminary data.</text>
</comment>
<organism evidence="3 4">
    <name type="scientific">Podospora didyma</name>
    <dbReference type="NCBI Taxonomy" id="330526"/>
    <lineage>
        <taxon>Eukaryota</taxon>
        <taxon>Fungi</taxon>
        <taxon>Dikarya</taxon>
        <taxon>Ascomycota</taxon>
        <taxon>Pezizomycotina</taxon>
        <taxon>Sordariomycetes</taxon>
        <taxon>Sordariomycetidae</taxon>
        <taxon>Sordariales</taxon>
        <taxon>Podosporaceae</taxon>
        <taxon>Podospora</taxon>
    </lineage>
</organism>
<reference evidence="3" key="2">
    <citation type="submission" date="2023-06" db="EMBL/GenBank/DDBJ databases">
        <authorList>
            <consortium name="Lawrence Berkeley National Laboratory"/>
            <person name="Haridas S."/>
            <person name="Hensen N."/>
            <person name="Bonometti L."/>
            <person name="Westerberg I."/>
            <person name="Brannstrom I.O."/>
            <person name="Guillou S."/>
            <person name="Cros-Aarteil S."/>
            <person name="Calhoun S."/>
            <person name="Kuo A."/>
            <person name="Mondo S."/>
            <person name="Pangilinan J."/>
            <person name="Riley R."/>
            <person name="LaButti K."/>
            <person name="Andreopoulos B."/>
            <person name="Lipzen A."/>
            <person name="Chen C."/>
            <person name="Yanf M."/>
            <person name="Daum C."/>
            <person name="Ng V."/>
            <person name="Clum A."/>
            <person name="Steindorff A."/>
            <person name="Ohm R."/>
            <person name="Martin F."/>
            <person name="Silar P."/>
            <person name="Natvig D."/>
            <person name="Lalanne C."/>
            <person name="Gautier V."/>
            <person name="Ament-velasquez S.L."/>
            <person name="Kruys A."/>
            <person name="Hutchinson M.I."/>
            <person name="Powell A.J."/>
            <person name="Barry K."/>
            <person name="Miller A.N."/>
            <person name="Grigoriev I.V."/>
            <person name="Debuchy R."/>
            <person name="Gladieux P."/>
            <person name="Thoren M.H."/>
            <person name="Johannesson H."/>
        </authorList>
    </citation>
    <scope>NUCLEOTIDE SEQUENCE</scope>
    <source>
        <strain evidence="3">CBS 232.78</strain>
    </source>
</reference>
<dbReference type="Proteomes" id="UP001285441">
    <property type="component" value="Unassembled WGS sequence"/>
</dbReference>
<feature type="compositionally biased region" description="Polar residues" evidence="1">
    <location>
        <begin position="35"/>
        <end position="45"/>
    </location>
</feature>
<evidence type="ECO:0000313" key="4">
    <source>
        <dbReference type="Proteomes" id="UP001285441"/>
    </source>
</evidence>
<evidence type="ECO:0000256" key="1">
    <source>
        <dbReference type="SAM" id="MobiDB-lite"/>
    </source>
</evidence>
<keyword evidence="4" id="KW-1185">Reference proteome</keyword>
<feature type="region of interest" description="Disordered" evidence="1">
    <location>
        <begin position="1"/>
        <end position="50"/>
    </location>
</feature>
<proteinExistence type="predicted"/>
<sequence>MGRITSARKAAEKHGRRPNLSKVQTPSRRKDTAASGIQNPRTSTTRPRRQENSEILCLDCDQMDLEKAFTDADAFFSANWDLVLGLRAWSEPRFKFDGLLVTSLGGRLARLSSSCPLCRFMSTFSLDGSSEGPFELRAFPSFWALPFIKLKASVFRNRYRQLQEAILMVVPVGTKAPAASDAFSQAKCIFRAPTSAANATRGKEINEFIDLDQVLAWINFCTTHHGRGCPKPRKRRNIEVSQSIQGFCLINCDTENVIRSSIEEDFVALSYVWGDTTHEAVSSESAWPRVIQDAVTVTKMLGMRYLWVDRYCIDQSNNDEKHQQIAHMNLIYQSAQITIIAAAGKDANHGLPGVSMPRKKTPRVTVGKAKLVGLPDDAHNSVRASAWWSRGWTYQEGVLSKRRLVFTHDQAYYECEGMVCYECFHYPAGELHTQLKLNQESFVKAGLFNGVESNNANSFRLAASKDPGRQQERLFFHIKNYCHRMLSFNSDSLDAFRGILTAHKQKSFYGLSVSNIFPHPKANTETTKHLLSMKKCSQELSPELVSWWHCAGPKPPQRVPAFPSWSWAGWRGHVETHKQNFTPPLPISRHSIHPLDQKSPEFEGPYILLEMRGSGHYLRVDTALSKLESIEGDFSPILEPVLWVHGARLLDLQAADDLTCNATRVPANHCNPPSHWNGQITVSIIGGPHSLEIDLHMHMSVDITPSNLVKHLKQKTYIPLLMSRTADCLLFVVLALHPAPKDTQYWERVGLCHSRTTPIRQAILHGVAILSSVAKEGLEVMKVL</sequence>
<dbReference type="PANTHER" id="PTHR33112:SF1">
    <property type="entry name" value="HETEROKARYON INCOMPATIBILITY DOMAIN-CONTAINING PROTEIN"/>
    <property type="match status" value="1"/>
</dbReference>
<feature type="domain" description="Heterokaryon incompatibility" evidence="2">
    <location>
        <begin position="266"/>
        <end position="396"/>
    </location>
</feature>
<evidence type="ECO:0000259" key="2">
    <source>
        <dbReference type="Pfam" id="PF06985"/>
    </source>
</evidence>
<dbReference type="EMBL" id="JAULSW010000004">
    <property type="protein sequence ID" value="KAK3385504.1"/>
    <property type="molecule type" value="Genomic_DNA"/>
</dbReference>
<dbReference type="Pfam" id="PF06985">
    <property type="entry name" value="HET"/>
    <property type="match status" value="1"/>
</dbReference>
<dbReference type="AlphaFoldDB" id="A0AAE0NPX9"/>
<gene>
    <name evidence="3" type="ORF">B0H63DRAFT_473043</name>
</gene>
<dbReference type="InterPro" id="IPR010730">
    <property type="entry name" value="HET"/>
</dbReference>
<reference evidence="3" key="1">
    <citation type="journal article" date="2023" name="Mol. Phylogenet. Evol.">
        <title>Genome-scale phylogeny and comparative genomics of the fungal order Sordariales.</title>
        <authorList>
            <person name="Hensen N."/>
            <person name="Bonometti L."/>
            <person name="Westerberg I."/>
            <person name="Brannstrom I.O."/>
            <person name="Guillou S."/>
            <person name="Cros-Aarteil S."/>
            <person name="Calhoun S."/>
            <person name="Haridas S."/>
            <person name="Kuo A."/>
            <person name="Mondo S."/>
            <person name="Pangilinan J."/>
            <person name="Riley R."/>
            <person name="LaButti K."/>
            <person name="Andreopoulos B."/>
            <person name="Lipzen A."/>
            <person name="Chen C."/>
            <person name="Yan M."/>
            <person name="Daum C."/>
            <person name="Ng V."/>
            <person name="Clum A."/>
            <person name="Steindorff A."/>
            <person name="Ohm R.A."/>
            <person name="Martin F."/>
            <person name="Silar P."/>
            <person name="Natvig D.O."/>
            <person name="Lalanne C."/>
            <person name="Gautier V."/>
            <person name="Ament-Velasquez S.L."/>
            <person name="Kruys A."/>
            <person name="Hutchinson M.I."/>
            <person name="Powell A.J."/>
            <person name="Barry K."/>
            <person name="Miller A.N."/>
            <person name="Grigoriev I.V."/>
            <person name="Debuchy R."/>
            <person name="Gladieux P."/>
            <person name="Hiltunen Thoren M."/>
            <person name="Johannesson H."/>
        </authorList>
    </citation>
    <scope>NUCLEOTIDE SEQUENCE</scope>
    <source>
        <strain evidence="3">CBS 232.78</strain>
    </source>
</reference>
<protein>
    <submittedName>
        <fullName evidence="3">Heterokaryon incompatibility protein-domain-containing protein</fullName>
    </submittedName>
</protein>
<name>A0AAE0NPX9_9PEZI</name>